<evidence type="ECO:0000256" key="2">
    <source>
        <dbReference type="SAM" id="MobiDB-lite"/>
    </source>
</evidence>
<dbReference type="InterPro" id="IPR036864">
    <property type="entry name" value="Zn2-C6_fun-type_DNA-bd_sf"/>
</dbReference>
<dbReference type="InterPro" id="IPR001138">
    <property type="entry name" value="Zn2Cys6_DnaBD"/>
</dbReference>
<evidence type="ECO:0000256" key="1">
    <source>
        <dbReference type="ARBA" id="ARBA00023242"/>
    </source>
</evidence>
<evidence type="ECO:0000259" key="3">
    <source>
        <dbReference type="PROSITE" id="PS50048"/>
    </source>
</evidence>
<dbReference type="EMBL" id="CAJPDQ010000004">
    <property type="protein sequence ID" value="CAF9908565.1"/>
    <property type="molecule type" value="Genomic_DNA"/>
</dbReference>
<organism evidence="4 5">
    <name type="scientific">Gomphillus americanus</name>
    <dbReference type="NCBI Taxonomy" id="1940652"/>
    <lineage>
        <taxon>Eukaryota</taxon>
        <taxon>Fungi</taxon>
        <taxon>Dikarya</taxon>
        <taxon>Ascomycota</taxon>
        <taxon>Pezizomycotina</taxon>
        <taxon>Lecanoromycetes</taxon>
        <taxon>OSLEUM clade</taxon>
        <taxon>Ostropomycetidae</taxon>
        <taxon>Ostropales</taxon>
        <taxon>Graphidaceae</taxon>
        <taxon>Gomphilloideae</taxon>
        <taxon>Gomphillus</taxon>
    </lineage>
</organism>
<feature type="region of interest" description="Disordered" evidence="2">
    <location>
        <begin position="206"/>
        <end position="238"/>
    </location>
</feature>
<dbReference type="SUPFAM" id="SSF57701">
    <property type="entry name" value="Zn2/Cys6 DNA-binding domain"/>
    <property type="match status" value="1"/>
</dbReference>
<feature type="domain" description="Zn(2)-C6 fungal-type" evidence="3">
    <location>
        <begin position="34"/>
        <end position="64"/>
    </location>
</feature>
<evidence type="ECO:0000313" key="4">
    <source>
        <dbReference type="EMBL" id="CAF9908565.1"/>
    </source>
</evidence>
<dbReference type="PANTHER" id="PTHR47256">
    <property type="entry name" value="ZN(II)2CYS6 TRANSCRIPTION FACTOR (EUROFUNG)-RELATED"/>
    <property type="match status" value="1"/>
</dbReference>
<dbReference type="AlphaFoldDB" id="A0A8H3EN14"/>
<dbReference type="CDD" id="cd12148">
    <property type="entry name" value="fungal_TF_MHR"/>
    <property type="match status" value="1"/>
</dbReference>
<evidence type="ECO:0000313" key="5">
    <source>
        <dbReference type="Proteomes" id="UP000664169"/>
    </source>
</evidence>
<name>A0A8H3EN14_9LECA</name>
<reference evidence="4" key="1">
    <citation type="submission" date="2021-03" db="EMBL/GenBank/DDBJ databases">
        <authorList>
            <person name="Tagirdzhanova G."/>
        </authorList>
    </citation>
    <scope>NUCLEOTIDE SEQUENCE</scope>
</reference>
<protein>
    <recommendedName>
        <fullName evidence="3">Zn(2)-C6 fungal-type domain-containing protein</fullName>
    </recommendedName>
</protein>
<dbReference type="Gene3D" id="4.10.240.10">
    <property type="entry name" value="Zn(2)-C6 fungal-type DNA-binding domain"/>
    <property type="match status" value="1"/>
</dbReference>
<dbReference type="OrthoDB" id="103819at2759"/>
<dbReference type="GO" id="GO:0000981">
    <property type="term" value="F:DNA-binding transcription factor activity, RNA polymerase II-specific"/>
    <property type="evidence" value="ECO:0007669"/>
    <property type="project" value="InterPro"/>
</dbReference>
<dbReference type="PANTHER" id="PTHR47256:SF1">
    <property type="entry name" value="ZN(II)2CYS6 TRANSCRIPTION FACTOR (EUROFUNG)"/>
    <property type="match status" value="1"/>
</dbReference>
<dbReference type="Proteomes" id="UP000664169">
    <property type="component" value="Unassembled WGS sequence"/>
</dbReference>
<feature type="compositionally biased region" description="Polar residues" evidence="2">
    <location>
        <begin position="207"/>
        <end position="230"/>
    </location>
</feature>
<accession>A0A8H3EN14</accession>
<sequence length="729" mass="81450">MAVPPQRELLPKEMSDPIINPSTKRKRSTITKCACYLCRAKKQACDGIRPQCGRCAARNLRCAYATQTKSETLVMALKRENKALKQSLNRAESFLLWLAQEDEHTTHEDLTMARGNPSTEMVSAQIDLLPNSLTLENEFDQHSTLPLGPFDTSPYNPKCAHIPSPYPSYSKAYPLQEPDELVALTQLLKSKDHVISSIASKIYEGKTSPTPLSGRNNPKTHVSINSMTDKQPQERHPRFKEGFPRAPPGSSWYASASQILAWTAVPATVDIILGAITTYLDIDHPILGLFDARIFLDDFFTGQEDFCTKFLVNALLAFACQAHASTVSIAASISYDFEKEAKTLMAVEPYRNLICRIPALILLSLSLSMHGEGLSGKDCLKQAFDLAQELKLFGVSRAIRFEDLCGCSDREVKFRSQVAWATFNITNMHGFFHAAEYIAIPPSLPIPMAQYHAPDMTVVDLYTYTFPTGATAVFSQFCMLWSLVSSYLAAHRQTNSSSNIPTSAPLQKYNELIEFLEKLQIDEIPGTNHGVAVLLFYMWYHAIILDILRPFVIAKNQNNGLPNSDADITPAMAFAASVQQLKRLILVYLAKQPFISTCFWWHVSLMYVANAVVKDTNESSWRAYFLLCLRGYQSLLSCFQVAASIIKGLLVIGVDVHAISAQEACMLFRYCQRITSKMQPTTNEEGAFVVDLDRAVTNPAAANVNTLIDRFEDIRVSEEFLEFEESSDK</sequence>
<dbReference type="PROSITE" id="PS00463">
    <property type="entry name" value="ZN2_CY6_FUNGAL_1"/>
    <property type="match status" value="1"/>
</dbReference>
<gene>
    <name evidence="4" type="ORF">GOMPHAMPRED_006198</name>
</gene>
<proteinExistence type="predicted"/>
<keyword evidence="5" id="KW-1185">Reference proteome</keyword>
<feature type="region of interest" description="Disordered" evidence="2">
    <location>
        <begin position="1"/>
        <end position="23"/>
    </location>
</feature>
<dbReference type="CDD" id="cd00067">
    <property type="entry name" value="GAL4"/>
    <property type="match status" value="1"/>
</dbReference>
<dbReference type="Pfam" id="PF00172">
    <property type="entry name" value="Zn_clus"/>
    <property type="match status" value="1"/>
</dbReference>
<comment type="caution">
    <text evidence="4">The sequence shown here is derived from an EMBL/GenBank/DDBJ whole genome shotgun (WGS) entry which is preliminary data.</text>
</comment>
<dbReference type="PROSITE" id="PS50048">
    <property type="entry name" value="ZN2_CY6_FUNGAL_2"/>
    <property type="match status" value="1"/>
</dbReference>
<dbReference type="InterPro" id="IPR053187">
    <property type="entry name" value="Notoamide_regulator"/>
</dbReference>
<dbReference type="GO" id="GO:0008270">
    <property type="term" value="F:zinc ion binding"/>
    <property type="evidence" value="ECO:0007669"/>
    <property type="project" value="InterPro"/>
</dbReference>
<dbReference type="SMART" id="SM00066">
    <property type="entry name" value="GAL4"/>
    <property type="match status" value="1"/>
</dbReference>
<keyword evidence="1" id="KW-0539">Nucleus</keyword>